<dbReference type="EMBL" id="RQHS01000012">
    <property type="protein sequence ID" value="TGN00313.1"/>
    <property type="molecule type" value="Genomic_DNA"/>
</dbReference>
<organism evidence="2 3">
    <name type="scientific">Leptospira dzoumogneensis</name>
    <dbReference type="NCBI Taxonomy" id="2484904"/>
    <lineage>
        <taxon>Bacteria</taxon>
        <taxon>Pseudomonadati</taxon>
        <taxon>Spirochaetota</taxon>
        <taxon>Spirochaetia</taxon>
        <taxon>Leptospirales</taxon>
        <taxon>Leptospiraceae</taxon>
        <taxon>Leptospira</taxon>
    </lineage>
</organism>
<comment type="caution">
    <text evidence="2">The sequence shown here is derived from an EMBL/GenBank/DDBJ whole genome shotgun (WGS) entry which is preliminary data.</text>
</comment>
<protein>
    <submittedName>
        <fullName evidence="2">DUF1837 domain-containing protein</fullName>
    </submittedName>
</protein>
<dbReference type="Pfam" id="PF08878">
    <property type="entry name" value="HamA"/>
    <property type="match status" value="1"/>
</dbReference>
<dbReference type="RefSeq" id="WP_135756754.1">
    <property type="nucleotide sequence ID" value="NZ_RQHS01000012.1"/>
</dbReference>
<feature type="domain" description="Anti-bacteriophage protein A/HamA C-terminal" evidence="1">
    <location>
        <begin position="30"/>
        <end position="264"/>
    </location>
</feature>
<evidence type="ECO:0000313" key="2">
    <source>
        <dbReference type="EMBL" id="TGN00313.1"/>
    </source>
</evidence>
<dbReference type="OrthoDB" id="322261at2"/>
<evidence type="ECO:0000313" key="3">
    <source>
        <dbReference type="Proteomes" id="UP000297241"/>
    </source>
</evidence>
<reference evidence="2" key="1">
    <citation type="journal article" date="2019" name="PLoS Negl. Trop. Dis.">
        <title>Revisiting the worldwide diversity of Leptospira species in the environment.</title>
        <authorList>
            <person name="Vincent A.T."/>
            <person name="Schiettekatte O."/>
            <person name="Bourhy P."/>
            <person name="Veyrier F.J."/>
            <person name="Picardeau M."/>
        </authorList>
    </citation>
    <scope>NUCLEOTIDE SEQUENCE [LARGE SCALE GENOMIC DNA]</scope>
    <source>
        <strain evidence="2">201601113</strain>
    </source>
</reference>
<gene>
    <name evidence="2" type="ORF">EHR06_09360</name>
</gene>
<dbReference type="Proteomes" id="UP000297241">
    <property type="component" value="Unassembled WGS sequence"/>
</dbReference>
<dbReference type="InterPro" id="IPR014976">
    <property type="entry name" value="AbpA_HamA_C"/>
</dbReference>
<name>A0A4Z1APQ9_9LEPT</name>
<sequence length="270" mass="32259">MAGKNIYYKKLTMDIHKKFTRKIINDYIRFEIDQSEWFNIKDYIKSYGKEFYLKEDELQRFSQKSIEERKRYLADNVLPSKGKIKSGDFGEIFSFLFIQSEYTAKKIDLYGPKKWRWKDYPDSPAPFSDVIFLFAKDPTNPHSNDLAICIESKMSATRPRKKKNRIQDALDGAEKDRFTRLAQTISWIETKYERENIQSDLPLVRRFKDPVNYPYKQEYYAIAIFDISYIDSEISKGYAKPSNEIKLYLLSINDLKRLYETYFRELIDEA</sequence>
<evidence type="ECO:0000259" key="1">
    <source>
        <dbReference type="Pfam" id="PF08878"/>
    </source>
</evidence>
<proteinExistence type="predicted"/>
<accession>A0A4Z1APQ9</accession>
<keyword evidence="3" id="KW-1185">Reference proteome</keyword>
<dbReference type="AlphaFoldDB" id="A0A4Z1APQ9"/>